<feature type="domain" description="GST N-terminal" evidence="4">
    <location>
        <begin position="1"/>
        <end position="80"/>
    </location>
</feature>
<dbReference type="EMBL" id="ABCS01000002">
    <property type="protein sequence ID" value="EDM81580.1"/>
    <property type="molecule type" value="Genomic_DNA"/>
</dbReference>
<keyword evidence="7" id="KW-1185">Reference proteome</keyword>
<dbReference type="Pfam" id="PF00043">
    <property type="entry name" value="GST_C"/>
    <property type="match status" value="1"/>
</dbReference>
<dbReference type="InterPro" id="IPR004046">
    <property type="entry name" value="GST_C"/>
</dbReference>
<dbReference type="InterPro" id="IPR010987">
    <property type="entry name" value="Glutathione-S-Trfase_C-like"/>
</dbReference>
<dbReference type="AlphaFoldDB" id="A6FXJ2"/>
<dbReference type="PROSITE" id="PS50405">
    <property type="entry name" value="GST_CTER"/>
    <property type="match status" value="1"/>
</dbReference>
<evidence type="ECO:0000256" key="2">
    <source>
        <dbReference type="ARBA" id="ARBA00022679"/>
    </source>
</evidence>
<dbReference type="RefSeq" id="WP_006969191.1">
    <property type="nucleotide sequence ID" value="NZ_ABCS01000002.1"/>
</dbReference>
<reference evidence="6 7" key="1">
    <citation type="submission" date="2007-06" db="EMBL/GenBank/DDBJ databases">
        <authorList>
            <person name="Shimkets L."/>
            <person name="Ferriera S."/>
            <person name="Johnson J."/>
            <person name="Kravitz S."/>
            <person name="Beeson K."/>
            <person name="Sutton G."/>
            <person name="Rogers Y.-H."/>
            <person name="Friedman R."/>
            <person name="Frazier M."/>
            <person name="Venter J.C."/>
        </authorList>
    </citation>
    <scope>NUCLEOTIDE SEQUENCE [LARGE SCALE GENOMIC DNA]</scope>
    <source>
        <strain evidence="6 7">SIR-1</strain>
    </source>
</reference>
<dbReference type="EC" id="2.5.1.18" evidence="1"/>
<evidence type="ECO:0000313" key="7">
    <source>
        <dbReference type="Proteomes" id="UP000005801"/>
    </source>
</evidence>
<dbReference type="Pfam" id="PF02798">
    <property type="entry name" value="GST_N"/>
    <property type="match status" value="1"/>
</dbReference>
<dbReference type="PANTHER" id="PTHR43900">
    <property type="entry name" value="GLUTATHIONE S-TRANSFERASE RHO"/>
    <property type="match status" value="1"/>
</dbReference>
<dbReference type="InterPro" id="IPR036282">
    <property type="entry name" value="Glutathione-S-Trfase_C_sf"/>
</dbReference>
<feature type="domain" description="GST C-terminal" evidence="5">
    <location>
        <begin position="85"/>
        <end position="209"/>
    </location>
</feature>
<dbReference type="PROSITE" id="PS50404">
    <property type="entry name" value="GST_NTER"/>
    <property type="match status" value="1"/>
</dbReference>
<evidence type="ECO:0000256" key="1">
    <source>
        <dbReference type="ARBA" id="ARBA00012452"/>
    </source>
</evidence>
<dbReference type="GO" id="GO:0004364">
    <property type="term" value="F:glutathione transferase activity"/>
    <property type="evidence" value="ECO:0007669"/>
    <property type="project" value="UniProtKB-EC"/>
</dbReference>
<name>A6FXJ2_9BACT</name>
<accession>A6FXJ2</accession>
<dbReference type="CDD" id="cd00299">
    <property type="entry name" value="GST_C_family"/>
    <property type="match status" value="1"/>
</dbReference>
<dbReference type="Proteomes" id="UP000005801">
    <property type="component" value="Unassembled WGS sequence"/>
</dbReference>
<keyword evidence="6" id="KW-0472">Membrane</keyword>
<keyword evidence="6" id="KW-0812">Transmembrane</keyword>
<dbReference type="eggNOG" id="COG0625">
    <property type="taxonomic scope" value="Bacteria"/>
</dbReference>
<evidence type="ECO:0000256" key="3">
    <source>
        <dbReference type="RuleBase" id="RU003494"/>
    </source>
</evidence>
<dbReference type="GO" id="GO:0005737">
    <property type="term" value="C:cytoplasm"/>
    <property type="evidence" value="ECO:0007669"/>
    <property type="project" value="TreeGrafter"/>
</dbReference>
<dbReference type="OrthoDB" id="9782992at2"/>
<sequence>MSVTLTGFQQSSYVWTARAALAHKGVDYEFKPIVPPANRSPEHLEQHPWGKVPIFSHGDFKLYETTAICTYVNEAFEGPALLPGGAKEHARAQLVISVANSYLYPEAVVRYALQYIFPRGEGGQPDRATIDAAVPEVAKALDVLERELGEKQWFVGDGPTLADYFVGPLVAVVGMFPEGKQLMSERPQLGRHLGQLMALDSFRAGAPQG</sequence>
<proteinExistence type="inferred from homology"/>
<gene>
    <name evidence="6" type="ORF">PPSIR1_21724</name>
</gene>
<comment type="similarity">
    <text evidence="3">Belongs to the GST superfamily.</text>
</comment>
<organism evidence="6 7">
    <name type="scientific">Plesiocystis pacifica SIR-1</name>
    <dbReference type="NCBI Taxonomy" id="391625"/>
    <lineage>
        <taxon>Bacteria</taxon>
        <taxon>Pseudomonadati</taxon>
        <taxon>Myxococcota</taxon>
        <taxon>Polyangia</taxon>
        <taxon>Nannocystales</taxon>
        <taxon>Nannocystaceae</taxon>
        <taxon>Plesiocystis</taxon>
    </lineage>
</organism>
<dbReference type="SUPFAM" id="SSF52833">
    <property type="entry name" value="Thioredoxin-like"/>
    <property type="match status" value="1"/>
</dbReference>
<dbReference type="SFLD" id="SFLDG00358">
    <property type="entry name" value="Main_(cytGST)"/>
    <property type="match status" value="1"/>
</dbReference>
<dbReference type="Gene3D" id="1.20.1050.10">
    <property type="match status" value="1"/>
</dbReference>
<evidence type="ECO:0000259" key="5">
    <source>
        <dbReference type="PROSITE" id="PS50405"/>
    </source>
</evidence>
<evidence type="ECO:0000313" key="6">
    <source>
        <dbReference type="EMBL" id="EDM81580.1"/>
    </source>
</evidence>
<dbReference type="SFLD" id="SFLDS00019">
    <property type="entry name" value="Glutathione_Transferase_(cytos"/>
    <property type="match status" value="1"/>
</dbReference>
<dbReference type="GO" id="GO:0043295">
    <property type="term" value="F:glutathione binding"/>
    <property type="evidence" value="ECO:0007669"/>
    <property type="project" value="TreeGrafter"/>
</dbReference>
<dbReference type="PANTHER" id="PTHR43900:SF3">
    <property type="entry name" value="GLUTATHIONE S-TRANSFERASE RHO"/>
    <property type="match status" value="1"/>
</dbReference>
<dbReference type="InterPro" id="IPR040079">
    <property type="entry name" value="Glutathione_S-Trfase"/>
</dbReference>
<evidence type="ECO:0000259" key="4">
    <source>
        <dbReference type="PROSITE" id="PS50404"/>
    </source>
</evidence>
<dbReference type="InterPro" id="IPR036249">
    <property type="entry name" value="Thioredoxin-like_sf"/>
</dbReference>
<keyword evidence="2 6" id="KW-0808">Transferase</keyword>
<dbReference type="InterPro" id="IPR004045">
    <property type="entry name" value="Glutathione_S-Trfase_N"/>
</dbReference>
<dbReference type="SUPFAM" id="SSF47616">
    <property type="entry name" value="GST C-terminal domain-like"/>
    <property type="match status" value="1"/>
</dbReference>
<comment type="caution">
    <text evidence="6">The sequence shown here is derived from an EMBL/GenBank/DDBJ whole genome shotgun (WGS) entry which is preliminary data.</text>
</comment>
<dbReference type="Gene3D" id="3.40.30.10">
    <property type="entry name" value="Glutaredoxin"/>
    <property type="match status" value="1"/>
</dbReference>
<protein>
    <recommendedName>
        <fullName evidence="1">glutathione transferase</fullName>
        <ecNumber evidence="1">2.5.1.18</ecNumber>
    </recommendedName>
</protein>
<dbReference type="STRING" id="391625.PPSIR1_21724"/>